<feature type="transmembrane region" description="Helical" evidence="1">
    <location>
        <begin position="167"/>
        <end position="190"/>
    </location>
</feature>
<keyword evidence="1" id="KW-0472">Membrane</keyword>
<dbReference type="AlphaFoldDB" id="A0A6C0KSC1"/>
<sequence>MATAGTLLADLDGRAPVVNKDDDLVNKILADMNLPSPSNPIMNNVPPPSGNGNRMIQAPNPNSTYPMSMDPATATAHMIGKEYPSTADFANMMHSPSYSHGGSMYASVAPQIMQPAPTLIENTKGNFYTDIISQIKQPLLVAIIIFLVSLPILNVLIGHYLPSLLRIGGDLTTVGLAFKSLIGGFLFWFIQKILVPLMAV</sequence>
<protein>
    <submittedName>
        <fullName evidence="2">Uncharacterized protein</fullName>
    </submittedName>
</protein>
<dbReference type="EMBL" id="MN740968">
    <property type="protein sequence ID" value="QHU20499.1"/>
    <property type="molecule type" value="Genomic_DNA"/>
</dbReference>
<reference evidence="2" key="1">
    <citation type="journal article" date="2020" name="Nature">
        <title>Giant virus diversity and host interactions through global metagenomics.</title>
        <authorList>
            <person name="Schulz F."/>
            <person name="Roux S."/>
            <person name="Paez-Espino D."/>
            <person name="Jungbluth S."/>
            <person name="Walsh D.A."/>
            <person name="Denef V.J."/>
            <person name="McMahon K.D."/>
            <person name="Konstantinidis K.T."/>
            <person name="Eloe-Fadrosh E.A."/>
            <person name="Kyrpides N.C."/>
            <person name="Woyke T."/>
        </authorList>
    </citation>
    <scope>NUCLEOTIDE SEQUENCE</scope>
    <source>
        <strain evidence="2">GVMAG-S-3300013093-109</strain>
    </source>
</reference>
<organism evidence="2">
    <name type="scientific">viral metagenome</name>
    <dbReference type="NCBI Taxonomy" id="1070528"/>
    <lineage>
        <taxon>unclassified sequences</taxon>
        <taxon>metagenomes</taxon>
        <taxon>organismal metagenomes</taxon>
    </lineage>
</organism>
<keyword evidence="1" id="KW-1133">Transmembrane helix</keyword>
<accession>A0A6C0KSC1</accession>
<name>A0A6C0KSC1_9ZZZZ</name>
<proteinExistence type="predicted"/>
<feature type="transmembrane region" description="Helical" evidence="1">
    <location>
        <begin position="139"/>
        <end position="161"/>
    </location>
</feature>
<evidence type="ECO:0000313" key="2">
    <source>
        <dbReference type="EMBL" id="QHU20499.1"/>
    </source>
</evidence>
<keyword evidence="1" id="KW-0812">Transmembrane</keyword>
<evidence type="ECO:0000256" key="1">
    <source>
        <dbReference type="SAM" id="Phobius"/>
    </source>
</evidence>